<reference evidence="2 3" key="1">
    <citation type="submission" date="2020-02" db="EMBL/GenBank/DDBJ databases">
        <title>Comparative genomics of sulfur disproportionating microorganisms.</title>
        <authorList>
            <person name="Ward L.M."/>
            <person name="Bertran E."/>
            <person name="Johnston D.T."/>
        </authorList>
    </citation>
    <scope>NUCLEOTIDE SEQUENCE [LARGE SCALE GENOMIC DNA]</scope>
    <source>
        <strain evidence="2 3">DSM 3696</strain>
    </source>
</reference>
<accession>A0A7K3NLN6</accession>
<proteinExistence type="predicted"/>
<comment type="caution">
    <text evidence="2">The sequence shown here is derived from an EMBL/GenBank/DDBJ whole genome shotgun (WGS) entry which is preliminary data.</text>
</comment>
<evidence type="ECO:0000313" key="3">
    <source>
        <dbReference type="Proteomes" id="UP000469724"/>
    </source>
</evidence>
<keyword evidence="3" id="KW-1185">Reference proteome</keyword>
<feature type="transmembrane region" description="Helical" evidence="1">
    <location>
        <begin position="69"/>
        <end position="87"/>
    </location>
</feature>
<dbReference type="EMBL" id="JAAGRQ010000014">
    <property type="protein sequence ID" value="NDY56099.1"/>
    <property type="molecule type" value="Genomic_DNA"/>
</dbReference>
<sequence length="106" mass="11927">MWRQAAAERPGTGEDVVLDKFLKSPIFKDKKTWDAVGNASVMGLHLVSGVLVGLFIGYWLDVWLGTKPWLLLLFLLFGIAAGFRNIYLEAKKFQEENTTTNHDDQG</sequence>
<dbReference type="Pfam" id="PF09527">
    <property type="entry name" value="ATPase_gene1"/>
    <property type="match status" value="1"/>
</dbReference>
<feature type="transmembrane region" description="Helical" evidence="1">
    <location>
        <begin position="35"/>
        <end position="57"/>
    </location>
</feature>
<dbReference type="InterPro" id="IPR032820">
    <property type="entry name" value="ATPase_put"/>
</dbReference>
<organism evidence="2 3">
    <name type="scientific">Desulfolutivibrio sulfodismutans</name>
    <dbReference type="NCBI Taxonomy" id="63561"/>
    <lineage>
        <taxon>Bacteria</taxon>
        <taxon>Pseudomonadati</taxon>
        <taxon>Thermodesulfobacteriota</taxon>
        <taxon>Desulfovibrionia</taxon>
        <taxon>Desulfovibrionales</taxon>
        <taxon>Desulfovibrionaceae</taxon>
        <taxon>Desulfolutivibrio</taxon>
    </lineage>
</organism>
<dbReference type="AlphaFoldDB" id="A0A7K3NLN6"/>
<gene>
    <name evidence="2" type="ORF">G3N56_04980</name>
</gene>
<protein>
    <submittedName>
        <fullName evidence="2">AtpZ/AtpI family protein</fullName>
    </submittedName>
</protein>
<keyword evidence="1" id="KW-1133">Transmembrane helix</keyword>
<name>A0A7K3NLN6_9BACT</name>
<keyword evidence="1" id="KW-0472">Membrane</keyword>
<evidence type="ECO:0000256" key="1">
    <source>
        <dbReference type="SAM" id="Phobius"/>
    </source>
</evidence>
<dbReference type="Proteomes" id="UP000469724">
    <property type="component" value="Unassembled WGS sequence"/>
</dbReference>
<evidence type="ECO:0000313" key="2">
    <source>
        <dbReference type="EMBL" id="NDY56099.1"/>
    </source>
</evidence>
<keyword evidence="1" id="KW-0812">Transmembrane</keyword>